<dbReference type="InParanoid" id="A0A0C9Z740"/>
<evidence type="ECO:0000313" key="3">
    <source>
        <dbReference type="Proteomes" id="UP000054485"/>
    </source>
</evidence>
<sequence length="327" mass="38176">IKKYYGHKTDEEESDEEGAAKEREISARPKEASFYKKKLTNWDMAQRLFKQEIDEFDKAEQARKGVKDLIKFHTCHAREWFNQMSLTQKKEVDYAQEKWNTEGAPEESQVMYCKNNLKKVLEEFSEQLRHTMGCHVMMLVSHKKQADQTLNVTLHESVPQNVKKKFSVSSDGIKEWTSTGFEFFAEWAKGEFSDQDDEEEEEHALPELILDDEGYAQLPSCDGIRLKDQQEVVQMISHAAYSRRLCHEFTMCLLIGFTSVEVFTGSNKPVPWRTITPCPSRYLAASSVPDNLLICDPSHMRLRDINVIWKYWESWSTEDEESWVGLY</sequence>
<dbReference type="OrthoDB" id="2668183at2759"/>
<feature type="non-terminal residue" evidence="2">
    <location>
        <position position="1"/>
    </location>
</feature>
<gene>
    <name evidence="2" type="ORF">CY34DRAFT_99735</name>
</gene>
<reference evidence="3" key="2">
    <citation type="submission" date="2015-01" db="EMBL/GenBank/DDBJ databases">
        <title>Evolutionary Origins and Diversification of the Mycorrhizal Mutualists.</title>
        <authorList>
            <consortium name="DOE Joint Genome Institute"/>
            <consortium name="Mycorrhizal Genomics Consortium"/>
            <person name="Kohler A."/>
            <person name="Kuo A."/>
            <person name="Nagy L.G."/>
            <person name="Floudas D."/>
            <person name="Copeland A."/>
            <person name="Barry K.W."/>
            <person name="Cichocki N."/>
            <person name="Veneault-Fourrey C."/>
            <person name="LaButti K."/>
            <person name="Lindquist E.A."/>
            <person name="Lipzen A."/>
            <person name="Lundell T."/>
            <person name="Morin E."/>
            <person name="Murat C."/>
            <person name="Riley R."/>
            <person name="Ohm R."/>
            <person name="Sun H."/>
            <person name="Tunlid A."/>
            <person name="Henrissat B."/>
            <person name="Grigoriev I.V."/>
            <person name="Hibbett D.S."/>
            <person name="Martin F."/>
        </authorList>
    </citation>
    <scope>NUCLEOTIDE SEQUENCE [LARGE SCALE GENOMIC DNA]</scope>
    <source>
        <strain evidence="3">UH-Slu-Lm8-n1</strain>
    </source>
</reference>
<dbReference type="AlphaFoldDB" id="A0A0C9Z740"/>
<feature type="region of interest" description="Disordered" evidence="1">
    <location>
        <begin position="1"/>
        <end position="26"/>
    </location>
</feature>
<organism evidence="2 3">
    <name type="scientific">Suillus luteus UH-Slu-Lm8-n1</name>
    <dbReference type="NCBI Taxonomy" id="930992"/>
    <lineage>
        <taxon>Eukaryota</taxon>
        <taxon>Fungi</taxon>
        <taxon>Dikarya</taxon>
        <taxon>Basidiomycota</taxon>
        <taxon>Agaricomycotina</taxon>
        <taxon>Agaricomycetes</taxon>
        <taxon>Agaricomycetidae</taxon>
        <taxon>Boletales</taxon>
        <taxon>Suillineae</taxon>
        <taxon>Suillaceae</taxon>
        <taxon>Suillus</taxon>
    </lineage>
</organism>
<keyword evidence="3" id="KW-1185">Reference proteome</keyword>
<name>A0A0C9Z740_9AGAM</name>
<reference evidence="2 3" key="1">
    <citation type="submission" date="2014-04" db="EMBL/GenBank/DDBJ databases">
        <authorList>
            <consortium name="DOE Joint Genome Institute"/>
            <person name="Kuo A."/>
            <person name="Ruytinx J."/>
            <person name="Rineau F."/>
            <person name="Colpaert J."/>
            <person name="Kohler A."/>
            <person name="Nagy L.G."/>
            <person name="Floudas D."/>
            <person name="Copeland A."/>
            <person name="Barry K.W."/>
            <person name="Cichocki N."/>
            <person name="Veneault-Fourrey C."/>
            <person name="LaButti K."/>
            <person name="Lindquist E.A."/>
            <person name="Lipzen A."/>
            <person name="Lundell T."/>
            <person name="Morin E."/>
            <person name="Murat C."/>
            <person name="Sun H."/>
            <person name="Tunlid A."/>
            <person name="Henrissat B."/>
            <person name="Grigoriev I.V."/>
            <person name="Hibbett D.S."/>
            <person name="Martin F."/>
            <person name="Nordberg H.P."/>
            <person name="Cantor M.N."/>
            <person name="Hua S.X."/>
        </authorList>
    </citation>
    <scope>NUCLEOTIDE SEQUENCE [LARGE SCALE GENOMIC DNA]</scope>
    <source>
        <strain evidence="2 3">UH-Slu-Lm8-n1</strain>
    </source>
</reference>
<proteinExistence type="predicted"/>
<dbReference type="Proteomes" id="UP000054485">
    <property type="component" value="Unassembled WGS sequence"/>
</dbReference>
<dbReference type="HOGENOM" id="CLU_851433_0_0_1"/>
<protein>
    <submittedName>
        <fullName evidence="2">Uncharacterized protein</fullName>
    </submittedName>
</protein>
<dbReference type="EMBL" id="KN835960">
    <property type="protein sequence ID" value="KIK33355.1"/>
    <property type="molecule type" value="Genomic_DNA"/>
</dbReference>
<evidence type="ECO:0000256" key="1">
    <source>
        <dbReference type="SAM" id="MobiDB-lite"/>
    </source>
</evidence>
<evidence type="ECO:0000313" key="2">
    <source>
        <dbReference type="EMBL" id="KIK33355.1"/>
    </source>
</evidence>
<accession>A0A0C9Z740</accession>